<protein>
    <submittedName>
        <fullName evidence="3">HupE / UreJ protein</fullName>
    </submittedName>
</protein>
<evidence type="ECO:0000256" key="1">
    <source>
        <dbReference type="SAM" id="Phobius"/>
    </source>
</evidence>
<accession>A0A1H4EEY8</accession>
<keyword evidence="1" id="KW-1133">Transmembrane helix</keyword>
<reference evidence="3 4" key="1">
    <citation type="submission" date="2016-10" db="EMBL/GenBank/DDBJ databases">
        <authorList>
            <person name="de Groot N.N."/>
        </authorList>
    </citation>
    <scope>NUCLEOTIDE SEQUENCE [LARGE SCALE GENOMIC DNA]</scope>
    <source>
        <strain evidence="3 4">DSM 21228</strain>
    </source>
</reference>
<evidence type="ECO:0000313" key="4">
    <source>
        <dbReference type="Proteomes" id="UP000199397"/>
    </source>
</evidence>
<keyword evidence="4" id="KW-1185">Reference proteome</keyword>
<dbReference type="Pfam" id="PF04955">
    <property type="entry name" value="HupE_UreJ"/>
    <property type="match status" value="1"/>
</dbReference>
<keyword evidence="1" id="KW-0812">Transmembrane</keyword>
<feature type="transmembrane region" description="Helical" evidence="1">
    <location>
        <begin position="47"/>
        <end position="65"/>
    </location>
</feature>
<dbReference type="AlphaFoldDB" id="A0A1H4EEY8"/>
<evidence type="ECO:0000313" key="3">
    <source>
        <dbReference type="EMBL" id="SEA82842.1"/>
    </source>
</evidence>
<dbReference type="STRING" id="525918.SAMN05660964_02539"/>
<keyword evidence="2" id="KW-0732">Signal</keyword>
<dbReference type="Proteomes" id="UP000199397">
    <property type="component" value="Unassembled WGS sequence"/>
</dbReference>
<proteinExistence type="predicted"/>
<dbReference type="EMBL" id="FNQP01000015">
    <property type="protein sequence ID" value="SEA82842.1"/>
    <property type="molecule type" value="Genomic_DNA"/>
</dbReference>
<sequence length="74" mass="7935">MISTQQRFGIALLLLSMTGSVWAHSDAAGMSGGFFSGFTHPLFGWDHVAAMVAVGLWGAFLGRPIRINFKPSIP</sequence>
<organism evidence="3 4">
    <name type="scientific">Thiothrix caldifontis</name>
    <dbReference type="NCBI Taxonomy" id="525918"/>
    <lineage>
        <taxon>Bacteria</taxon>
        <taxon>Pseudomonadati</taxon>
        <taxon>Pseudomonadota</taxon>
        <taxon>Gammaproteobacteria</taxon>
        <taxon>Thiotrichales</taxon>
        <taxon>Thiotrichaceae</taxon>
        <taxon>Thiothrix</taxon>
    </lineage>
</organism>
<evidence type="ECO:0000256" key="2">
    <source>
        <dbReference type="SAM" id="SignalP"/>
    </source>
</evidence>
<name>A0A1H4EEY8_9GAMM</name>
<keyword evidence="1" id="KW-0472">Membrane</keyword>
<feature type="signal peptide" evidence="2">
    <location>
        <begin position="1"/>
        <end position="23"/>
    </location>
</feature>
<gene>
    <name evidence="3" type="ORF">SAMN05660964_02539</name>
</gene>
<dbReference type="InterPro" id="IPR007038">
    <property type="entry name" value="HupE_UreJ"/>
</dbReference>
<dbReference type="RefSeq" id="WP_217629988.1">
    <property type="nucleotide sequence ID" value="NZ_FNQP01000015.1"/>
</dbReference>
<feature type="chain" id="PRO_5011593053" evidence="2">
    <location>
        <begin position="24"/>
        <end position="74"/>
    </location>
</feature>